<organism evidence="8 9">
    <name type="scientific">Apostasia shenzhenica</name>
    <dbReference type="NCBI Taxonomy" id="1088818"/>
    <lineage>
        <taxon>Eukaryota</taxon>
        <taxon>Viridiplantae</taxon>
        <taxon>Streptophyta</taxon>
        <taxon>Embryophyta</taxon>
        <taxon>Tracheophyta</taxon>
        <taxon>Spermatophyta</taxon>
        <taxon>Magnoliopsida</taxon>
        <taxon>Liliopsida</taxon>
        <taxon>Asparagales</taxon>
        <taxon>Orchidaceae</taxon>
        <taxon>Apostasioideae</taxon>
        <taxon>Apostasia</taxon>
    </lineage>
</organism>
<feature type="region of interest" description="Disordered" evidence="6">
    <location>
        <begin position="183"/>
        <end position="225"/>
    </location>
</feature>
<name>A0A2I0AZH0_9ASPA</name>
<sequence>MEKECKHCRNWMEQCQRFEEHFYWDHVDLERMHFLKLMYGNFSNSMVIPKKFIYHFSGELLDAVELKVPSGDKWHVGLRKTNDGVALERGWKNFIEDHDIQENDTLLFKYDGISSFLVLMFDPSGCEKATAHCSKRRNPLFDFCGTPPGKPSQHRANRNFPRCMSQALSPSSDNGTLRARKNAEDQHVRVGSVSRKTPANKKLVDRSNNKETLNGQESMATEGAESQSDEVYSDIQFKSIDLIMSPKRIPLKFTEDYLPQTSKTAVLLLPEKTRLWPVQLIVQKFSFAFSAGWKGFSEDNNLKVGDICLFELLGIQDGITIAVHISHL</sequence>
<keyword evidence="5" id="KW-0539">Nucleus</keyword>
<dbReference type="SMART" id="SM01019">
    <property type="entry name" value="B3"/>
    <property type="match status" value="2"/>
</dbReference>
<keyword evidence="3" id="KW-0238">DNA-binding</keyword>
<comment type="subcellular location">
    <subcellularLocation>
        <location evidence="1">Nucleus</location>
    </subcellularLocation>
</comment>
<dbReference type="InterPro" id="IPR003340">
    <property type="entry name" value="B3_DNA-bd"/>
</dbReference>
<evidence type="ECO:0000256" key="3">
    <source>
        <dbReference type="ARBA" id="ARBA00023125"/>
    </source>
</evidence>
<feature type="domain" description="TF-B3" evidence="7">
    <location>
        <begin position="31"/>
        <end position="124"/>
    </location>
</feature>
<evidence type="ECO:0000256" key="4">
    <source>
        <dbReference type="ARBA" id="ARBA00023163"/>
    </source>
</evidence>
<keyword evidence="9" id="KW-1185">Reference proteome</keyword>
<dbReference type="Pfam" id="PF02362">
    <property type="entry name" value="B3"/>
    <property type="match status" value="2"/>
</dbReference>
<dbReference type="PANTHER" id="PTHR31391">
    <property type="entry name" value="B3 DOMAIN-CONTAINING PROTEIN OS11G0197600-RELATED"/>
    <property type="match status" value="1"/>
</dbReference>
<protein>
    <submittedName>
        <fullName evidence="8">B3 domain-containing protein</fullName>
    </submittedName>
</protein>
<evidence type="ECO:0000256" key="5">
    <source>
        <dbReference type="ARBA" id="ARBA00023242"/>
    </source>
</evidence>
<evidence type="ECO:0000256" key="2">
    <source>
        <dbReference type="ARBA" id="ARBA00023015"/>
    </source>
</evidence>
<reference evidence="8 9" key="1">
    <citation type="journal article" date="2017" name="Nature">
        <title>The Apostasia genome and the evolution of orchids.</title>
        <authorList>
            <person name="Zhang G.Q."/>
            <person name="Liu K.W."/>
            <person name="Li Z."/>
            <person name="Lohaus R."/>
            <person name="Hsiao Y.Y."/>
            <person name="Niu S.C."/>
            <person name="Wang J.Y."/>
            <person name="Lin Y.C."/>
            <person name="Xu Q."/>
            <person name="Chen L.J."/>
            <person name="Yoshida K."/>
            <person name="Fujiwara S."/>
            <person name="Wang Z.W."/>
            <person name="Zhang Y.Q."/>
            <person name="Mitsuda N."/>
            <person name="Wang M."/>
            <person name="Liu G.H."/>
            <person name="Pecoraro L."/>
            <person name="Huang H.X."/>
            <person name="Xiao X.J."/>
            <person name="Lin M."/>
            <person name="Wu X.Y."/>
            <person name="Wu W.L."/>
            <person name="Chen Y.Y."/>
            <person name="Chang S.B."/>
            <person name="Sakamoto S."/>
            <person name="Ohme-Takagi M."/>
            <person name="Yagi M."/>
            <person name="Zeng S.J."/>
            <person name="Shen C.Y."/>
            <person name="Yeh C.M."/>
            <person name="Luo Y.B."/>
            <person name="Tsai W.C."/>
            <person name="Van de Peer Y."/>
            <person name="Liu Z.J."/>
        </authorList>
    </citation>
    <scope>NUCLEOTIDE SEQUENCE [LARGE SCALE GENOMIC DNA]</scope>
    <source>
        <strain evidence="9">cv. Shenzhen</strain>
        <tissue evidence="8">Stem</tissue>
    </source>
</reference>
<accession>A0A2I0AZH0</accession>
<evidence type="ECO:0000313" key="9">
    <source>
        <dbReference type="Proteomes" id="UP000236161"/>
    </source>
</evidence>
<dbReference type="CDD" id="cd10017">
    <property type="entry name" value="B3_DNA"/>
    <property type="match status" value="2"/>
</dbReference>
<dbReference type="PANTHER" id="PTHR31391:SF4">
    <property type="entry name" value="B3 DOMAIN-CONTAINING PROTEIN OS03G0184500"/>
    <property type="match status" value="1"/>
</dbReference>
<dbReference type="AlphaFoldDB" id="A0A2I0AZH0"/>
<proteinExistence type="predicted"/>
<dbReference type="InterPro" id="IPR015300">
    <property type="entry name" value="DNA-bd_pseudobarrel_sf"/>
</dbReference>
<keyword evidence="2" id="KW-0805">Transcription regulation</keyword>
<evidence type="ECO:0000256" key="6">
    <source>
        <dbReference type="SAM" id="MobiDB-lite"/>
    </source>
</evidence>
<dbReference type="EMBL" id="KZ451934">
    <property type="protein sequence ID" value="PKA60953.1"/>
    <property type="molecule type" value="Genomic_DNA"/>
</dbReference>
<feature type="compositionally biased region" description="Polar residues" evidence="6">
    <location>
        <begin position="210"/>
        <end position="225"/>
    </location>
</feature>
<dbReference type="OrthoDB" id="1666376at2759"/>
<keyword evidence="4" id="KW-0804">Transcription</keyword>
<evidence type="ECO:0000256" key="1">
    <source>
        <dbReference type="ARBA" id="ARBA00004123"/>
    </source>
</evidence>
<dbReference type="PROSITE" id="PS50863">
    <property type="entry name" value="B3"/>
    <property type="match status" value="2"/>
</dbReference>
<dbReference type="SUPFAM" id="SSF101936">
    <property type="entry name" value="DNA-binding pseudobarrel domain"/>
    <property type="match status" value="2"/>
</dbReference>
<evidence type="ECO:0000259" key="7">
    <source>
        <dbReference type="PROSITE" id="PS50863"/>
    </source>
</evidence>
<evidence type="ECO:0000313" key="8">
    <source>
        <dbReference type="EMBL" id="PKA60953.1"/>
    </source>
</evidence>
<dbReference type="STRING" id="1088818.A0A2I0AZH0"/>
<dbReference type="GO" id="GO:0003677">
    <property type="term" value="F:DNA binding"/>
    <property type="evidence" value="ECO:0007669"/>
    <property type="project" value="UniProtKB-KW"/>
</dbReference>
<dbReference type="Gene3D" id="2.40.330.10">
    <property type="entry name" value="DNA-binding pseudobarrel domain"/>
    <property type="match status" value="2"/>
</dbReference>
<dbReference type="InterPro" id="IPR044837">
    <property type="entry name" value="REM16-like"/>
</dbReference>
<dbReference type="GO" id="GO:0005634">
    <property type="term" value="C:nucleus"/>
    <property type="evidence" value="ECO:0007669"/>
    <property type="project" value="UniProtKB-SubCell"/>
</dbReference>
<feature type="domain" description="TF-B3" evidence="7">
    <location>
        <begin position="232"/>
        <end position="328"/>
    </location>
</feature>
<gene>
    <name evidence="8" type="ORF">AXF42_Ash019942</name>
</gene>
<dbReference type="Proteomes" id="UP000236161">
    <property type="component" value="Unassembled WGS sequence"/>
</dbReference>